<dbReference type="AlphaFoldDB" id="A0A1H8ERB0"/>
<proteinExistence type="predicted"/>
<sequence>MDFTRASAGPKPNTVYLFGTCLIDLLYPQAGVSTVHLLEREGVNVIFPQAQTCCGQPAWNSGYRDEALAVARAQLKLFPRPIPIIAPSASCAGMIRVHYPTLFKGEPDEASTFDVADRVYELTEFLTDILKVDLTDLGEPTTVATHSSCTARREMNVADRIDLLLDQLQNVTRIEPDNAEECCGFGGTFAIKQPEISTAMVLEKAKAIENTGAQQLIGQDCGCLMNIGGALKKQDSQISHVHIAEFLWDRTHKATP</sequence>
<dbReference type="EMBL" id="FOCP01000010">
    <property type="protein sequence ID" value="SEN21674.1"/>
    <property type="molecule type" value="Genomic_DNA"/>
</dbReference>
<evidence type="ECO:0000313" key="2">
    <source>
        <dbReference type="EMBL" id="SEN21674.1"/>
    </source>
</evidence>
<dbReference type="Pfam" id="PF02754">
    <property type="entry name" value="CCG"/>
    <property type="match status" value="2"/>
</dbReference>
<name>A0A1H8ERB0_9PROT</name>
<dbReference type="GO" id="GO:0005829">
    <property type="term" value="C:cytosol"/>
    <property type="evidence" value="ECO:0007669"/>
    <property type="project" value="TreeGrafter"/>
</dbReference>
<gene>
    <name evidence="2" type="ORF">SAMN05216325_11078</name>
</gene>
<dbReference type="GO" id="GO:0016491">
    <property type="term" value="F:oxidoreductase activity"/>
    <property type="evidence" value="ECO:0007669"/>
    <property type="project" value="UniProtKB-ARBA"/>
</dbReference>
<dbReference type="InterPro" id="IPR004017">
    <property type="entry name" value="Cys_rich_dom"/>
</dbReference>
<dbReference type="STRING" id="917.SAMN05216326_13147"/>
<dbReference type="PANTHER" id="PTHR30296:SF0">
    <property type="entry name" value="LACTATE UTILIZATION PROTEIN A"/>
    <property type="match status" value="1"/>
</dbReference>
<accession>A0A1H8ERB0</accession>
<protein>
    <submittedName>
        <fullName evidence="2">L-lactate dehydrogenase complex protein LldE</fullName>
    </submittedName>
</protein>
<evidence type="ECO:0000313" key="3">
    <source>
        <dbReference type="Proteomes" id="UP000199459"/>
    </source>
</evidence>
<organism evidence="2 3">
    <name type="scientific">Nitrosomonas marina</name>
    <dbReference type="NCBI Taxonomy" id="917"/>
    <lineage>
        <taxon>Bacteria</taxon>
        <taxon>Pseudomonadati</taxon>
        <taxon>Pseudomonadota</taxon>
        <taxon>Betaproteobacteria</taxon>
        <taxon>Nitrosomonadales</taxon>
        <taxon>Nitrosomonadaceae</taxon>
        <taxon>Nitrosomonas</taxon>
    </lineage>
</organism>
<feature type="domain" description="Cysteine-rich" evidence="1">
    <location>
        <begin position="16"/>
        <end position="96"/>
    </location>
</feature>
<dbReference type="OrthoDB" id="9770306at2"/>
<feature type="domain" description="Cysteine-rich" evidence="1">
    <location>
        <begin position="143"/>
        <end position="227"/>
    </location>
</feature>
<dbReference type="Proteomes" id="UP000199459">
    <property type="component" value="Unassembled WGS sequence"/>
</dbReference>
<dbReference type="PANTHER" id="PTHR30296">
    <property type="entry name" value="UNCHARACTERIZED PROTEIN YKGE"/>
    <property type="match status" value="1"/>
</dbReference>
<evidence type="ECO:0000259" key="1">
    <source>
        <dbReference type="Pfam" id="PF02754"/>
    </source>
</evidence>
<reference evidence="2 3" key="1">
    <citation type="submission" date="2016-10" db="EMBL/GenBank/DDBJ databases">
        <authorList>
            <person name="de Groot N.N."/>
        </authorList>
    </citation>
    <scope>NUCLEOTIDE SEQUENCE [LARGE SCALE GENOMIC DNA]</scope>
    <source>
        <strain evidence="2 3">Nm22</strain>
    </source>
</reference>